<evidence type="ECO:0000259" key="5">
    <source>
        <dbReference type="Pfam" id="PF04542"/>
    </source>
</evidence>
<dbReference type="InterPro" id="IPR007627">
    <property type="entry name" value="RNA_pol_sigma70_r2"/>
</dbReference>
<dbReference type="InterPro" id="IPR013324">
    <property type="entry name" value="RNA_pol_sigma_r3/r4-like"/>
</dbReference>
<dbReference type="InterPro" id="IPR013325">
    <property type="entry name" value="RNA_pol_sigma_r2"/>
</dbReference>
<keyword evidence="8" id="KW-1185">Reference proteome</keyword>
<dbReference type="NCBIfam" id="TIGR02985">
    <property type="entry name" value="Sig70_bacteroi1"/>
    <property type="match status" value="1"/>
</dbReference>
<dbReference type="PANTHER" id="PTHR43133">
    <property type="entry name" value="RNA POLYMERASE ECF-TYPE SIGMA FACTO"/>
    <property type="match status" value="1"/>
</dbReference>
<keyword evidence="3" id="KW-0731">Sigma factor</keyword>
<evidence type="ECO:0000256" key="1">
    <source>
        <dbReference type="ARBA" id="ARBA00010641"/>
    </source>
</evidence>
<evidence type="ECO:0000313" key="7">
    <source>
        <dbReference type="EMBL" id="MFD2555251.1"/>
    </source>
</evidence>
<dbReference type="SUPFAM" id="SSF88946">
    <property type="entry name" value="Sigma2 domain of RNA polymerase sigma factors"/>
    <property type="match status" value="1"/>
</dbReference>
<dbReference type="InterPro" id="IPR013249">
    <property type="entry name" value="RNA_pol_sigma70_r4_t2"/>
</dbReference>
<proteinExistence type="inferred from homology"/>
<dbReference type="RefSeq" id="WP_210353609.1">
    <property type="nucleotide sequence ID" value="NZ_JAEQMU010000001.1"/>
</dbReference>
<sequence>MNIEAKNREELMIFKELSLGSEKAFSVIYTHYSPKIFTFVDRILGFPDITDDLVQDIFIDLWQKRDYLKDIENPKAYLFRMASNKVLDYQKRLTTRKPILDFVISQQATMGSWSEERVLYKETLILLGQALNTLSPQKKVIYELSRNEGLSHDEIAEKLNIAKSTVANQLVSALKQIRHYLEKHMDFFSFAIFYLLTQS</sequence>
<dbReference type="InterPro" id="IPR039425">
    <property type="entry name" value="RNA_pol_sigma-70-like"/>
</dbReference>
<name>A0ABW5L249_9SPHI</name>
<reference evidence="8" key="1">
    <citation type="journal article" date="2019" name="Int. J. Syst. Evol. Microbiol.">
        <title>The Global Catalogue of Microorganisms (GCM) 10K type strain sequencing project: providing services to taxonomists for standard genome sequencing and annotation.</title>
        <authorList>
            <consortium name="The Broad Institute Genomics Platform"/>
            <consortium name="The Broad Institute Genome Sequencing Center for Infectious Disease"/>
            <person name="Wu L."/>
            <person name="Ma J."/>
        </authorList>
    </citation>
    <scope>NUCLEOTIDE SEQUENCE [LARGE SCALE GENOMIC DNA]</scope>
    <source>
        <strain evidence="8">KCTC 52298</strain>
    </source>
</reference>
<evidence type="ECO:0000259" key="6">
    <source>
        <dbReference type="Pfam" id="PF08281"/>
    </source>
</evidence>
<feature type="domain" description="RNA polymerase sigma-70 region 2" evidence="5">
    <location>
        <begin position="28"/>
        <end position="92"/>
    </location>
</feature>
<evidence type="ECO:0000256" key="3">
    <source>
        <dbReference type="ARBA" id="ARBA00023082"/>
    </source>
</evidence>
<dbReference type="Proteomes" id="UP001597440">
    <property type="component" value="Unassembled WGS sequence"/>
</dbReference>
<dbReference type="Gene3D" id="1.10.1740.10">
    <property type="match status" value="1"/>
</dbReference>
<dbReference type="InterPro" id="IPR036388">
    <property type="entry name" value="WH-like_DNA-bd_sf"/>
</dbReference>
<accession>A0ABW5L249</accession>
<dbReference type="PANTHER" id="PTHR43133:SF46">
    <property type="entry name" value="RNA POLYMERASE SIGMA-70 FACTOR ECF SUBFAMILY"/>
    <property type="match status" value="1"/>
</dbReference>
<evidence type="ECO:0000313" key="8">
    <source>
        <dbReference type="Proteomes" id="UP001597440"/>
    </source>
</evidence>
<dbReference type="InterPro" id="IPR014327">
    <property type="entry name" value="RNA_pol_sigma70_bacteroid"/>
</dbReference>
<comment type="caution">
    <text evidence="7">The sequence shown here is derived from an EMBL/GenBank/DDBJ whole genome shotgun (WGS) entry which is preliminary data.</text>
</comment>
<dbReference type="InterPro" id="IPR014284">
    <property type="entry name" value="RNA_pol_sigma-70_dom"/>
</dbReference>
<dbReference type="NCBIfam" id="TIGR02937">
    <property type="entry name" value="sigma70-ECF"/>
    <property type="match status" value="1"/>
</dbReference>
<feature type="domain" description="RNA polymerase sigma factor 70 region 4 type 2" evidence="6">
    <location>
        <begin position="126"/>
        <end position="177"/>
    </location>
</feature>
<organism evidence="7 8">
    <name type="scientific">Sphingobacterium tabacisoli</name>
    <dbReference type="NCBI Taxonomy" id="2044855"/>
    <lineage>
        <taxon>Bacteria</taxon>
        <taxon>Pseudomonadati</taxon>
        <taxon>Bacteroidota</taxon>
        <taxon>Sphingobacteriia</taxon>
        <taxon>Sphingobacteriales</taxon>
        <taxon>Sphingobacteriaceae</taxon>
        <taxon>Sphingobacterium</taxon>
    </lineage>
</organism>
<comment type="similarity">
    <text evidence="1">Belongs to the sigma-70 factor family. ECF subfamily.</text>
</comment>
<dbReference type="Pfam" id="PF08281">
    <property type="entry name" value="Sigma70_r4_2"/>
    <property type="match status" value="1"/>
</dbReference>
<keyword evidence="4" id="KW-0804">Transcription</keyword>
<dbReference type="Gene3D" id="1.10.10.10">
    <property type="entry name" value="Winged helix-like DNA-binding domain superfamily/Winged helix DNA-binding domain"/>
    <property type="match status" value="1"/>
</dbReference>
<dbReference type="Pfam" id="PF04542">
    <property type="entry name" value="Sigma70_r2"/>
    <property type="match status" value="1"/>
</dbReference>
<evidence type="ECO:0000256" key="2">
    <source>
        <dbReference type="ARBA" id="ARBA00023015"/>
    </source>
</evidence>
<evidence type="ECO:0000256" key="4">
    <source>
        <dbReference type="ARBA" id="ARBA00023163"/>
    </source>
</evidence>
<gene>
    <name evidence="7" type="ORF">ACFSQW_12665</name>
</gene>
<dbReference type="SUPFAM" id="SSF88659">
    <property type="entry name" value="Sigma3 and sigma4 domains of RNA polymerase sigma factors"/>
    <property type="match status" value="1"/>
</dbReference>
<dbReference type="EMBL" id="JBHULD010000014">
    <property type="protein sequence ID" value="MFD2555251.1"/>
    <property type="molecule type" value="Genomic_DNA"/>
</dbReference>
<keyword evidence="2" id="KW-0805">Transcription regulation</keyword>
<protein>
    <submittedName>
        <fullName evidence="7">RNA polymerase sigma factor</fullName>
    </submittedName>
</protein>